<feature type="domain" description="CUB" evidence="6">
    <location>
        <begin position="774"/>
        <end position="884"/>
    </location>
</feature>
<reference evidence="8" key="1">
    <citation type="submission" date="2025-08" db="UniProtKB">
        <authorList>
            <consortium name="Ensembl"/>
        </authorList>
    </citation>
    <scope>IDENTIFICATION</scope>
</reference>
<keyword evidence="1" id="KW-0677">Repeat</keyword>
<evidence type="ECO:0000313" key="9">
    <source>
        <dbReference type="Proteomes" id="UP000694621"/>
    </source>
</evidence>
<dbReference type="CDD" id="cd00041">
    <property type="entry name" value="CUB"/>
    <property type="match status" value="5"/>
</dbReference>
<dbReference type="FunFam" id="2.60.120.290:FF:000013">
    <property type="entry name" value="Membrane frizzled-related protein"/>
    <property type="match status" value="1"/>
</dbReference>
<keyword evidence="4" id="KW-0378">Hydrolase</keyword>
<dbReference type="SUPFAM" id="SSF49854">
    <property type="entry name" value="Spermadhesin, CUB domain"/>
    <property type="match status" value="5"/>
</dbReference>
<dbReference type="FunFam" id="2.40.10.10:FF:000165">
    <property type="entry name" value="Trypsin-like serine protease"/>
    <property type="match status" value="1"/>
</dbReference>
<dbReference type="InterPro" id="IPR009003">
    <property type="entry name" value="Peptidase_S1_PA"/>
</dbReference>
<dbReference type="Proteomes" id="UP000694621">
    <property type="component" value="Unplaced"/>
</dbReference>
<dbReference type="PROSITE" id="PS50240">
    <property type="entry name" value="TRYPSIN_DOM"/>
    <property type="match status" value="1"/>
</dbReference>
<dbReference type="PROSITE" id="PS00134">
    <property type="entry name" value="TRYPSIN_HIS"/>
    <property type="match status" value="1"/>
</dbReference>
<dbReference type="Gene3D" id="2.40.10.10">
    <property type="entry name" value="Trypsin-like serine proteases"/>
    <property type="match status" value="1"/>
</dbReference>
<organism evidence="8 9">
    <name type="scientific">Astyanax mexicanus</name>
    <name type="common">Blind cave fish</name>
    <name type="synonym">Astyanax fasciatus mexicanus</name>
    <dbReference type="NCBI Taxonomy" id="7994"/>
    <lineage>
        <taxon>Eukaryota</taxon>
        <taxon>Metazoa</taxon>
        <taxon>Chordata</taxon>
        <taxon>Craniata</taxon>
        <taxon>Vertebrata</taxon>
        <taxon>Euteleostomi</taxon>
        <taxon>Actinopterygii</taxon>
        <taxon>Neopterygii</taxon>
        <taxon>Teleostei</taxon>
        <taxon>Ostariophysi</taxon>
        <taxon>Characiformes</taxon>
        <taxon>Characoidei</taxon>
        <taxon>Acestrorhamphidae</taxon>
        <taxon>Acestrorhamphinae</taxon>
        <taxon>Astyanax</taxon>
    </lineage>
</organism>
<evidence type="ECO:0000256" key="3">
    <source>
        <dbReference type="PROSITE-ProRule" id="PRU00059"/>
    </source>
</evidence>
<keyword evidence="4" id="KW-0645">Protease</keyword>
<sequence length="1023" mass="111748">MASGKGLTTLEKCLTVLFVCLSLVCIGLITVYALEMNKNSKDKNDGGEFLLLLRSVSAVFSSQVRFVVCRRMAVVTALNRTFRHCWLRRLSICSVSDLQASKVFQENCSGTVWKVLSAEGQIEVLPQETVRLTFLDFDLDPYSCEDYVDVFDGYSDGVSAIKLGHFCGNKVPEPVVSHSGGMVVRFKSDFAYSAKGFRAVYTAVPPVTPTISPASPTTITTATLNTTITTSTTVGPIDSGCGSPGTQSGRKGEIHSLGFPDTYPANLQCSWNISVAEGLLIKLHITDLAIVGEAGQCGGDKLTVSDSQQSLGTHCGFILPPVLVSVSNRMSLSFQSDGRLADRGFSARWEAVYPEDIVQGCGGFSREETGVIKSENWPMNYPPNRECLWRVQVPQGKTITLTFTQFDVEEAGLLLGRCFDNVVIYDGSQPTAKKYGPYCGTNIPPVIQTTGNELVMRFFADFFTEAEGFRAFWTTDPTLPAPTEPPVPPNPWDNIHIEWPETCGRPAIPPTVNTRIVNGEPAKAHSWPWQVSMQPTPTFFHTCGGTLIHKQWVLTAAHCFIRYADELQRWQMCLGKYNLTLSEPSQQCFGVLGIYRHEGFKYPTVPTVEFDVALVRLDGEVTPSDQVHFACMPPVEQVLPGGTKCYATGWGDETGNFTAPKVAETLNQVALPVVPYDTCKRMDYWWFQVKSSMICAGYNAPDELRSVCQGDSGGPFVCQASPSDPWQVHGITSFGPIGCIMDKKPSVFTRSSAYLPWIENAMRKDVYSRLSSGCGGQKELIGSAGSFSSMNNPQSYENLARCQWNIIVPAGMRVHLHFPTFSLEESQLCLNDKVSISDRVGSLGTHCSTSPPADLVSAGESLTVQFSSNDKVVDTGFNVTWRAINPADISNVVGCGGEFTGQQGELQSPNWPNNYPNQAVCTWTVSSPSATSLHIVFTHFEVQAVNLLGKCVDFVEVFDAAGVSQGQFCGNVPPSLNITGDKAIIRFRTDATGQRKGFRGYWTTDPNGVSGDNHTLTLLLLIV</sequence>
<proteinExistence type="predicted"/>
<dbReference type="AlphaFoldDB" id="A0A8B9L296"/>
<dbReference type="GO" id="GO:0004252">
    <property type="term" value="F:serine-type endopeptidase activity"/>
    <property type="evidence" value="ECO:0007669"/>
    <property type="project" value="InterPro"/>
</dbReference>
<keyword evidence="5" id="KW-1133">Transmembrane helix</keyword>
<evidence type="ECO:0000256" key="1">
    <source>
        <dbReference type="ARBA" id="ARBA00022737"/>
    </source>
</evidence>
<dbReference type="InterPro" id="IPR043504">
    <property type="entry name" value="Peptidase_S1_PA_chymotrypsin"/>
</dbReference>
<dbReference type="PROSITE" id="PS00135">
    <property type="entry name" value="TRYPSIN_SER"/>
    <property type="match status" value="1"/>
</dbReference>
<feature type="domain" description="CUB" evidence="6">
    <location>
        <begin position="85"/>
        <end position="204"/>
    </location>
</feature>
<feature type="domain" description="Peptidase S1" evidence="7">
    <location>
        <begin position="516"/>
        <end position="763"/>
    </location>
</feature>
<dbReference type="Pfam" id="PF00089">
    <property type="entry name" value="Trypsin"/>
    <property type="match status" value="1"/>
</dbReference>
<dbReference type="SUPFAM" id="SSF50494">
    <property type="entry name" value="Trypsin-like serine proteases"/>
    <property type="match status" value="1"/>
</dbReference>
<dbReference type="GO" id="GO:0006508">
    <property type="term" value="P:proteolysis"/>
    <property type="evidence" value="ECO:0007669"/>
    <property type="project" value="UniProtKB-KW"/>
</dbReference>
<dbReference type="InterPro" id="IPR001254">
    <property type="entry name" value="Trypsin_dom"/>
</dbReference>
<dbReference type="Pfam" id="PF00431">
    <property type="entry name" value="CUB"/>
    <property type="match status" value="5"/>
</dbReference>
<evidence type="ECO:0000256" key="4">
    <source>
        <dbReference type="RuleBase" id="RU363034"/>
    </source>
</evidence>
<evidence type="ECO:0000256" key="2">
    <source>
        <dbReference type="ARBA" id="ARBA00023157"/>
    </source>
</evidence>
<dbReference type="PANTHER" id="PTHR24251:SF41">
    <property type="entry name" value="DELETED IN MALIGNANT BRAIN TUMORS 1 PROTEIN-LIKE"/>
    <property type="match status" value="1"/>
</dbReference>
<dbReference type="Gene3D" id="2.60.120.290">
    <property type="entry name" value="Spermadhesin, CUB domain"/>
    <property type="match status" value="5"/>
</dbReference>
<keyword evidence="4" id="KW-0720">Serine protease</keyword>
<keyword evidence="5" id="KW-0812">Transmembrane</keyword>
<name>A0A8B9L296_ASTMX</name>
<evidence type="ECO:0000259" key="7">
    <source>
        <dbReference type="PROSITE" id="PS50240"/>
    </source>
</evidence>
<dbReference type="InterPro" id="IPR001314">
    <property type="entry name" value="Peptidase_S1A"/>
</dbReference>
<dbReference type="FunFam" id="2.60.120.290:FF:000005">
    <property type="entry name" value="Procollagen C-endopeptidase enhancer 1"/>
    <property type="match status" value="3"/>
</dbReference>
<comment type="caution">
    <text evidence="3">Lacks conserved residue(s) required for the propagation of feature annotation.</text>
</comment>
<keyword evidence="5" id="KW-0472">Membrane</keyword>
<dbReference type="InterPro" id="IPR018114">
    <property type="entry name" value="TRYPSIN_HIS"/>
</dbReference>
<keyword evidence="2" id="KW-1015">Disulfide bond</keyword>
<dbReference type="InterPro" id="IPR033116">
    <property type="entry name" value="TRYPSIN_SER"/>
</dbReference>
<dbReference type="SMART" id="SM00020">
    <property type="entry name" value="Tryp_SPc"/>
    <property type="match status" value="1"/>
</dbReference>
<feature type="domain" description="CUB" evidence="6">
    <location>
        <begin position="895"/>
        <end position="1005"/>
    </location>
</feature>
<accession>A0A8B9L296</accession>
<dbReference type="Ensembl" id="ENSAMXT00005048889.1">
    <property type="protein sequence ID" value="ENSAMXP00005044988.1"/>
    <property type="gene ID" value="ENSAMXG00005020851.1"/>
</dbReference>
<evidence type="ECO:0000256" key="5">
    <source>
        <dbReference type="SAM" id="Phobius"/>
    </source>
</evidence>
<protein>
    <submittedName>
        <fullName evidence="8">Zgc:154142</fullName>
    </submittedName>
</protein>
<feature type="domain" description="CUB" evidence="6">
    <location>
        <begin position="241"/>
        <end position="352"/>
    </location>
</feature>
<evidence type="ECO:0000259" key="6">
    <source>
        <dbReference type="PROSITE" id="PS01180"/>
    </source>
</evidence>
<dbReference type="InterPro" id="IPR000859">
    <property type="entry name" value="CUB_dom"/>
</dbReference>
<dbReference type="PANTHER" id="PTHR24251">
    <property type="entry name" value="OVOCHYMASE-RELATED"/>
    <property type="match status" value="1"/>
</dbReference>
<feature type="domain" description="CUB" evidence="6">
    <location>
        <begin position="361"/>
        <end position="476"/>
    </location>
</feature>
<dbReference type="PROSITE" id="PS01180">
    <property type="entry name" value="CUB"/>
    <property type="match status" value="5"/>
</dbReference>
<evidence type="ECO:0000313" key="8">
    <source>
        <dbReference type="Ensembl" id="ENSAMXP00005044988.1"/>
    </source>
</evidence>
<feature type="transmembrane region" description="Helical" evidence="5">
    <location>
        <begin position="12"/>
        <end position="34"/>
    </location>
</feature>
<dbReference type="CDD" id="cd00190">
    <property type="entry name" value="Tryp_SPc"/>
    <property type="match status" value="1"/>
</dbReference>
<dbReference type="InterPro" id="IPR035914">
    <property type="entry name" value="Sperma_CUB_dom_sf"/>
</dbReference>
<dbReference type="PRINTS" id="PR00722">
    <property type="entry name" value="CHYMOTRYPSIN"/>
</dbReference>
<dbReference type="SMART" id="SM00042">
    <property type="entry name" value="CUB"/>
    <property type="match status" value="5"/>
</dbReference>